<dbReference type="CDD" id="cd00156">
    <property type="entry name" value="REC"/>
    <property type="match status" value="1"/>
</dbReference>
<evidence type="ECO:0000313" key="5">
    <source>
        <dbReference type="EMBL" id="MDT7041728.1"/>
    </source>
</evidence>
<sequence>MMNSKFSTDTRPTGVNKDRSMSPSPCIYQPPLPHATQPTFHSLSLGCALPSILIVDDAAEFRRTLREGLVIFGYDCQEAECGTDALRYLKNRKFDVVLTDLVMPFLDGLGLAQHIMEDRSYGHPLVILMTSGHSDMVKSLAKTFGIKNILDKPCKASEINRIIREEPLRFPKAA</sequence>
<dbReference type="SMART" id="SM00448">
    <property type="entry name" value="REC"/>
    <property type="match status" value="1"/>
</dbReference>
<dbReference type="Pfam" id="PF00072">
    <property type="entry name" value="Response_reg"/>
    <property type="match status" value="1"/>
</dbReference>
<dbReference type="InterPro" id="IPR050595">
    <property type="entry name" value="Bact_response_regulator"/>
</dbReference>
<gene>
    <name evidence="5" type="ORF">PPG34_05150</name>
</gene>
<comment type="caution">
    <text evidence="5">The sequence shown here is derived from an EMBL/GenBank/DDBJ whole genome shotgun (WGS) entry which is preliminary data.</text>
</comment>
<proteinExistence type="predicted"/>
<dbReference type="EMBL" id="JAQOUE010000001">
    <property type="protein sequence ID" value="MDT7041728.1"/>
    <property type="molecule type" value="Genomic_DNA"/>
</dbReference>
<feature type="domain" description="Response regulatory" evidence="4">
    <location>
        <begin position="51"/>
        <end position="167"/>
    </location>
</feature>
<keyword evidence="6" id="KW-1185">Reference proteome</keyword>
<evidence type="ECO:0000256" key="2">
    <source>
        <dbReference type="PROSITE-ProRule" id="PRU00169"/>
    </source>
</evidence>
<name>A0ABU3K5S5_9BACT</name>
<evidence type="ECO:0000313" key="6">
    <source>
        <dbReference type="Proteomes" id="UP001250932"/>
    </source>
</evidence>
<dbReference type="PROSITE" id="PS50110">
    <property type="entry name" value="RESPONSE_REGULATORY"/>
    <property type="match status" value="1"/>
</dbReference>
<protein>
    <submittedName>
        <fullName evidence="5">Response regulator</fullName>
    </submittedName>
</protein>
<feature type="region of interest" description="Disordered" evidence="3">
    <location>
        <begin position="1"/>
        <end position="23"/>
    </location>
</feature>
<feature type="modified residue" description="4-aspartylphosphate" evidence="2">
    <location>
        <position position="100"/>
    </location>
</feature>
<accession>A0ABU3K5S5</accession>
<dbReference type="InterPro" id="IPR011006">
    <property type="entry name" value="CheY-like_superfamily"/>
</dbReference>
<dbReference type="Gene3D" id="3.40.50.2300">
    <property type="match status" value="1"/>
</dbReference>
<dbReference type="RefSeq" id="WP_313832076.1">
    <property type="nucleotide sequence ID" value="NZ_JAQOUE010000001.1"/>
</dbReference>
<dbReference type="PANTHER" id="PTHR44591:SF3">
    <property type="entry name" value="RESPONSE REGULATORY DOMAIN-CONTAINING PROTEIN"/>
    <property type="match status" value="1"/>
</dbReference>
<organism evidence="5 6">
    <name type="scientific">Candidatus Nitronereus thalassa</name>
    <dbReference type="NCBI Taxonomy" id="3020898"/>
    <lineage>
        <taxon>Bacteria</taxon>
        <taxon>Pseudomonadati</taxon>
        <taxon>Nitrospirota</taxon>
        <taxon>Nitrospiria</taxon>
        <taxon>Nitrospirales</taxon>
        <taxon>Nitrospiraceae</taxon>
        <taxon>Candidatus Nitronereus</taxon>
    </lineage>
</organism>
<dbReference type="SUPFAM" id="SSF52172">
    <property type="entry name" value="CheY-like"/>
    <property type="match status" value="1"/>
</dbReference>
<dbReference type="PANTHER" id="PTHR44591">
    <property type="entry name" value="STRESS RESPONSE REGULATOR PROTEIN 1"/>
    <property type="match status" value="1"/>
</dbReference>
<evidence type="ECO:0000256" key="3">
    <source>
        <dbReference type="SAM" id="MobiDB-lite"/>
    </source>
</evidence>
<evidence type="ECO:0000256" key="1">
    <source>
        <dbReference type="ARBA" id="ARBA00022553"/>
    </source>
</evidence>
<feature type="compositionally biased region" description="Polar residues" evidence="3">
    <location>
        <begin position="1"/>
        <end position="13"/>
    </location>
</feature>
<keyword evidence="1 2" id="KW-0597">Phosphoprotein</keyword>
<evidence type="ECO:0000259" key="4">
    <source>
        <dbReference type="PROSITE" id="PS50110"/>
    </source>
</evidence>
<dbReference type="Proteomes" id="UP001250932">
    <property type="component" value="Unassembled WGS sequence"/>
</dbReference>
<reference evidence="5 6" key="1">
    <citation type="journal article" date="2023" name="ISME J.">
        <title>Cultivation and genomic characterization of novel and ubiquitous marine nitrite-oxidizing bacteria from the Nitrospirales.</title>
        <authorList>
            <person name="Mueller A.J."/>
            <person name="Daebeler A."/>
            <person name="Herbold C.W."/>
            <person name="Kirkegaard R.H."/>
            <person name="Daims H."/>
        </authorList>
    </citation>
    <scope>NUCLEOTIDE SEQUENCE [LARGE SCALE GENOMIC DNA]</scope>
    <source>
        <strain evidence="5 6">EB</strain>
    </source>
</reference>
<dbReference type="InterPro" id="IPR001789">
    <property type="entry name" value="Sig_transdc_resp-reg_receiver"/>
</dbReference>